<keyword evidence="5 8" id="KW-0812">Transmembrane</keyword>
<keyword evidence="7 8" id="KW-0472">Membrane</keyword>
<evidence type="ECO:0000313" key="10">
    <source>
        <dbReference type="Proteomes" id="UP001152607"/>
    </source>
</evidence>
<dbReference type="OrthoDB" id="10254418at2759"/>
<feature type="transmembrane region" description="Helical" evidence="8">
    <location>
        <begin position="39"/>
        <end position="61"/>
    </location>
</feature>
<reference evidence="9" key="1">
    <citation type="submission" date="2023-01" db="EMBL/GenBank/DDBJ databases">
        <authorList>
            <person name="Van Ghelder C."/>
            <person name="Rancurel C."/>
        </authorList>
    </citation>
    <scope>NUCLEOTIDE SEQUENCE</scope>
    <source>
        <strain evidence="9">CNCM I-4278</strain>
    </source>
</reference>
<keyword evidence="10" id="KW-1185">Reference proteome</keyword>
<name>A0A9W4XY57_9PLEO</name>
<gene>
    <name evidence="9" type="ORF">PDIGIT_LOCUS12259</name>
</gene>
<dbReference type="PANTHER" id="PTHR30574:SF1">
    <property type="entry name" value="SULPHUR TRANSPORT DOMAIN-CONTAINING PROTEIN"/>
    <property type="match status" value="1"/>
</dbReference>
<feature type="transmembrane region" description="Helical" evidence="8">
    <location>
        <begin position="187"/>
        <end position="208"/>
    </location>
</feature>
<evidence type="ECO:0008006" key="11">
    <source>
        <dbReference type="Google" id="ProtNLM"/>
    </source>
</evidence>
<dbReference type="Proteomes" id="UP001152607">
    <property type="component" value="Unassembled WGS sequence"/>
</dbReference>
<dbReference type="AlphaFoldDB" id="A0A9W4XY57"/>
<protein>
    <recommendedName>
        <fullName evidence="11">Sulphur transport domain-containing protein</fullName>
    </recommendedName>
</protein>
<evidence type="ECO:0000256" key="5">
    <source>
        <dbReference type="ARBA" id="ARBA00022692"/>
    </source>
</evidence>
<evidence type="ECO:0000256" key="8">
    <source>
        <dbReference type="SAM" id="Phobius"/>
    </source>
</evidence>
<dbReference type="GO" id="GO:0005886">
    <property type="term" value="C:plasma membrane"/>
    <property type="evidence" value="ECO:0007669"/>
    <property type="project" value="UniProtKB-SubCell"/>
</dbReference>
<sequence>MHPNYAAGLTGALFGAGLTISEVADPSVILNQLQFTDFHMLLTFLSASACSTPIFAFANYSEYAVIPPKPSNSYNWFGAFDGNIMGGLLLGLGMGLTGACPGTVLVQAATNIPGSRFLLTGGLVGGVIFAKWSQSYGPSRVESRADQPCKMTQSKKRAVPATMLAYEVVVIGAILALSTLAPRKRHFFHPVLGGVLIGLAQAASVLVARKPLGVSTAYEDAGRIFWGLFDARSFPGLQNLIFISSVFGAASVIGPRLPQGMDKYSTDNVISPLASLIGGITLVLGARLAGGCTTGHGISGLSTLGASSFVTICTIFGGGLVTKYLLS</sequence>
<proteinExistence type="predicted"/>
<keyword evidence="6 8" id="KW-1133">Transmembrane helix</keyword>
<evidence type="ECO:0000256" key="2">
    <source>
        <dbReference type="ARBA" id="ARBA00022448"/>
    </source>
</evidence>
<dbReference type="PANTHER" id="PTHR30574">
    <property type="entry name" value="INNER MEMBRANE PROTEIN YEDE"/>
    <property type="match status" value="1"/>
</dbReference>
<dbReference type="EMBL" id="CAOQHR010000009">
    <property type="protein sequence ID" value="CAI6339112.1"/>
    <property type="molecule type" value="Genomic_DNA"/>
</dbReference>
<feature type="transmembrane region" description="Helical" evidence="8">
    <location>
        <begin position="269"/>
        <end position="289"/>
    </location>
</feature>
<organism evidence="9 10">
    <name type="scientific">Periconia digitata</name>
    <dbReference type="NCBI Taxonomy" id="1303443"/>
    <lineage>
        <taxon>Eukaryota</taxon>
        <taxon>Fungi</taxon>
        <taxon>Dikarya</taxon>
        <taxon>Ascomycota</taxon>
        <taxon>Pezizomycotina</taxon>
        <taxon>Dothideomycetes</taxon>
        <taxon>Pleosporomycetidae</taxon>
        <taxon>Pleosporales</taxon>
        <taxon>Massarineae</taxon>
        <taxon>Periconiaceae</taxon>
        <taxon>Periconia</taxon>
    </lineage>
</organism>
<keyword evidence="2" id="KW-0813">Transport</keyword>
<accession>A0A9W4XY57</accession>
<dbReference type="InterPro" id="IPR007272">
    <property type="entry name" value="Sulf_transp_TsuA/YedE"/>
</dbReference>
<evidence type="ECO:0000256" key="7">
    <source>
        <dbReference type="ARBA" id="ARBA00023136"/>
    </source>
</evidence>
<comment type="caution">
    <text evidence="9">The sequence shown here is derived from an EMBL/GenBank/DDBJ whole genome shotgun (WGS) entry which is preliminary data.</text>
</comment>
<comment type="subcellular location">
    <subcellularLocation>
        <location evidence="1">Cell inner membrane</location>
        <topology evidence="1">Multi-pass membrane protein</topology>
    </subcellularLocation>
</comment>
<feature type="transmembrane region" description="Helical" evidence="8">
    <location>
        <begin position="240"/>
        <end position="257"/>
    </location>
</feature>
<feature type="transmembrane region" description="Helical" evidence="8">
    <location>
        <begin position="158"/>
        <end position="181"/>
    </location>
</feature>
<evidence type="ECO:0000256" key="1">
    <source>
        <dbReference type="ARBA" id="ARBA00004429"/>
    </source>
</evidence>
<dbReference type="Pfam" id="PF04143">
    <property type="entry name" value="Sulf_transp"/>
    <property type="match status" value="1"/>
</dbReference>
<feature type="transmembrane region" description="Helical" evidence="8">
    <location>
        <begin position="73"/>
        <end position="97"/>
    </location>
</feature>
<evidence type="ECO:0000256" key="6">
    <source>
        <dbReference type="ARBA" id="ARBA00022989"/>
    </source>
</evidence>
<keyword evidence="3" id="KW-1003">Cell membrane</keyword>
<feature type="transmembrane region" description="Helical" evidence="8">
    <location>
        <begin position="301"/>
        <end position="326"/>
    </location>
</feature>
<evidence type="ECO:0000256" key="3">
    <source>
        <dbReference type="ARBA" id="ARBA00022475"/>
    </source>
</evidence>
<evidence type="ECO:0000256" key="4">
    <source>
        <dbReference type="ARBA" id="ARBA00022519"/>
    </source>
</evidence>
<keyword evidence="4" id="KW-0997">Cell inner membrane</keyword>
<evidence type="ECO:0000313" key="9">
    <source>
        <dbReference type="EMBL" id="CAI6339112.1"/>
    </source>
</evidence>